<evidence type="ECO:0000313" key="3">
    <source>
        <dbReference type="Proteomes" id="UP000199310"/>
    </source>
</evidence>
<dbReference type="InterPro" id="IPR029039">
    <property type="entry name" value="Flavoprotein-like_sf"/>
</dbReference>
<reference evidence="3" key="1">
    <citation type="submission" date="2016-10" db="EMBL/GenBank/DDBJ databases">
        <authorList>
            <person name="Varghese N."/>
            <person name="Submissions S."/>
        </authorList>
    </citation>
    <scope>NUCLEOTIDE SEQUENCE [LARGE SCALE GENOMIC DNA]</scope>
    <source>
        <strain evidence="3">DSM 3695</strain>
    </source>
</reference>
<dbReference type="RefSeq" id="WP_089893261.1">
    <property type="nucleotide sequence ID" value="NZ_FOJG01000001.1"/>
</dbReference>
<organism evidence="2 3">
    <name type="scientific">Chitinophaga arvensicola</name>
    <dbReference type="NCBI Taxonomy" id="29529"/>
    <lineage>
        <taxon>Bacteria</taxon>
        <taxon>Pseudomonadati</taxon>
        <taxon>Bacteroidota</taxon>
        <taxon>Chitinophagia</taxon>
        <taxon>Chitinophagales</taxon>
        <taxon>Chitinophagaceae</taxon>
        <taxon>Chitinophaga</taxon>
    </lineage>
</organism>
<dbReference type="Gene3D" id="3.40.50.360">
    <property type="match status" value="1"/>
</dbReference>
<dbReference type="OrthoDB" id="4547866at2"/>
<feature type="transmembrane region" description="Helical" evidence="1">
    <location>
        <begin position="265"/>
        <end position="286"/>
    </location>
</feature>
<evidence type="ECO:0000256" key="1">
    <source>
        <dbReference type="SAM" id="Phobius"/>
    </source>
</evidence>
<gene>
    <name evidence="2" type="ORF">SAMN04488122_1771</name>
</gene>
<protein>
    <recommendedName>
        <fullName evidence="4">Dialkylrecorsinol condensing enzyme</fullName>
    </recommendedName>
</protein>
<evidence type="ECO:0008006" key="4">
    <source>
        <dbReference type="Google" id="ProtNLM"/>
    </source>
</evidence>
<name>A0A1I0QV53_9BACT</name>
<keyword evidence="3" id="KW-1185">Reference proteome</keyword>
<dbReference type="EMBL" id="FOJG01000001">
    <property type="protein sequence ID" value="SEW31338.1"/>
    <property type="molecule type" value="Genomic_DNA"/>
</dbReference>
<dbReference type="AlphaFoldDB" id="A0A1I0QV53"/>
<accession>A0A1I0QV53</accession>
<evidence type="ECO:0000313" key="2">
    <source>
        <dbReference type="EMBL" id="SEW31338.1"/>
    </source>
</evidence>
<keyword evidence="1" id="KW-0472">Membrane</keyword>
<proteinExistence type="predicted"/>
<keyword evidence="1" id="KW-0812">Transmembrane</keyword>
<sequence length="306" mass="34343">MNERPKILVVYYTQTGQLKRIIDHVLAPLEGKADITFEQLVPVTPFPFPWGKQEFYDTMPETIQATPRGIQPLKVDMNAHFDLVILAYQPWFLSPSQPVAAFLQSESGKQLLKGNKVLTLVGSRNMWLNAQEKVKTYLHNAGATLVGNIVLVDKSPNLISVITILRWAFKGKKEATRFLPQAGVQENEIITSSRFAGPISEALQKKQWDDLHPELMKLDAVELIPNLVVLEGKGHRAFKFWAKFISAKGGPGAASRQGRVSMYRGLLLVGIFVLTPISLITSIIQLNLKKAKLRREVDYYKGIALR</sequence>
<dbReference type="SUPFAM" id="SSF52218">
    <property type="entry name" value="Flavoproteins"/>
    <property type="match status" value="1"/>
</dbReference>
<dbReference type="STRING" id="29529.SAMN04488122_1771"/>
<dbReference type="Proteomes" id="UP000199310">
    <property type="component" value="Unassembled WGS sequence"/>
</dbReference>
<keyword evidence="1" id="KW-1133">Transmembrane helix</keyword>